<organism evidence="2 3">
    <name type="scientific">Candidatus Onthousia faecipullorum</name>
    <dbReference type="NCBI Taxonomy" id="2840887"/>
    <lineage>
        <taxon>Bacteria</taxon>
        <taxon>Bacillati</taxon>
        <taxon>Bacillota</taxon>
        <taxon>Bacilli</taxon>
        <taxon>Candidatus Onthousia</taxon>
    </lineage>
</organism>
<name>A0A9D1GBN3_9FIRM</name>
<dbReference type="EMBL" id="DVKQ01000087">
    <property type="protein sequence ID" value="HIT38147.1"/>
    <property type="molecule type" value="Genomic_DNA"/>
</dbReference>
<comment type="caution">
    <text evidence="2">The sequence shown here is derived from an EMBL/GenBank/DDBJ whole genome shotgun (WGS) entry which is preliminary data.</text>
</comment>
<evidence type="ECO:0000256" key="1">
    <source>
        <dbReference type="SAM" id="Phobius"/>
    </source>
</evidence>
<reference evidence="2" key="2">
    <citation type="journal article" date="2021" name="PeerJ">
        <title>Extensive microbial diversity within the chicken gut microbiome revealed by metagenomics and culture.</title>
        <authorList>
            <person name="Gilroy R."/>
            <person name="Ravi A."/>
            <person name="Getino M."/>
            <person name="Pursley I."/>
            <person name="Horton D.L."/>
            <person name="Alikhan N.F."/>
            <person name="Baker D."/>
            <person name="Gharbi K."/>
            <person name="Hall N."/>
            <person name="Watson M."/>
            <person name="Adriaenssens E.M."/>
            <person name="Foster-Nyarko E."/>
            <person name="Jarju S."/>
            <person name="Secka A."/>
            <person name="Antonio M."/>
            <person name="Oren A."/>
            <person name="Chaudhuri R.R."/>
            <person name="La Ragione R."/>
            <person name="Hildebrand F."/>
            <person name="Pallen M.J."/>
        </authorList>
    </citation>
    <scope>NUCLEOTIDE SEQUENCE</scope>
    <source>
        <strain evidence="2">CHK195-26880</strain>
    </source>
</reference>
<dbReference type="Proteomes" id="UP000886833">
    <property type="component" value="Unassembled WGS sequence"/>
</dbReference>
<keyword evidence="1" id="KW-0472">Membrane</keyword>
<protein>
    <submittedName>
        <fullName evidence="2">Uncharacterized protein</fullName>
    </submittedName>
</protein>
<feature type="transmembrane region" description="Helical" evidence="1">
    <location>
        <begin position="9"/>
        <end position="28"/>
    </location>
</feature>
<accession>A0A9D1GBN3</accession>
<evidence type="ECO:0000313" key="3">
    <source>
        <dbReference type="Proteomes" id="UP000886833"/>
    </source>
</evidence>
<evidence type="ECO:0000313" key="2">
    <source>
        <dbReference type="EMBL" id="HIT38147.1"/>
    </source>
</evidence>
<reference evidence="2" key="1">
    <citation type="submission" date="2020-10" db="EMBL/GenBank/DDBJ databases">
        <authorList>
            <person name="Gilroy R."/>
        </authorList>
    </citation>
    <scope>NUCLEOTIDE SEQUENCE</scope>
    <source>
        <strain evidence="2">CHK195-26880</strain>
    </source>
</reference>
<dbReference type="AlphaFoldDB" id="A0A9D1GBN3"/>
<keyword evidence="1" id="KW-1133">Transmembrane helix</keyword>
<gene>
    <name evidence="2" type="ORF">IAB59_06715</name>
</gene>
<keyword evidence="1" id="KW-0812">Transmembrane</keyword>
<sequence>MREALIRKYIIDIVFVIVVISLLTWFWFGPYQHKVRIKESLMANNIEFNKDITYSGFDSLEISSNKITKDLTVTNDSGKDISFVIKFNNLTNDNNNYVNYILTDNEGYQTDIRNLSLDGGILENNLSNNETKTYTITMWTDDSENIDGDLSIYSTSTVV</sequence>
<proteinExistence type="predicted"/>